<name>A0A345HEJ0_9FLAO</name>
<dbReference type="KEGG" id="fat:DVK85_12470"/>
<dbReference type="AlphaFoldDB" id="A0A345HEJ0"/>
<proteinExistence type="predicted"/>
<evidence type="ECO:0000256" key="1">
    <source>
        <dbReference type="SAM" id="Phobius"/>
    </source>
</evidence>
<dbReference type="Proteomes" id="UP000253951">
    <property type="component" value="Chromosome"/>
</dbReference>
<keyword evidence="1" id="KW-1133">Transmembrane helix</keyword>
<organism evidence="2 3">
    <name type="scientific">Flavobacterium arcticum</name>
    <dbReference type="NCBI Taxonomy" id="1784713"/>
    <lineage>
        <taxon>Bacteria</taxon>
        <taxon>Pseudomonadati</taxon>
        <taxon>Bacteroidota</taxon>
        <taxon>Flavobacteriia</taxon>
        <taxon>Flavobacteriales</taxon>
        <taxon>Flavobacteriaceae</taxon>
        <taxon>Flavobacterium</taxon>
    </lineage>
</organism>
<gene>
    <name evidence="2" type="ORF">DVK85_12470</name>
</gene>
<keyword evidence="1" id="KW-0812">Transmembrane</keyword>
<protein>
    <submittedName>
        <fullName evidence="2">Uncharacterized protein</fullName>
    </submittedName>
</protein>
<reference evidence="2 3" key="1">
    <citation type="submission" date="2018-07" db="EMBL/GenBank/DDBJ databases">
        <title>Complete genome sequence of Flavobacterium arcticum type strain SM1502T.</title>
        <authorList>
            <person name="Li Y."/>
            <person name="Li D.-D."/>
        </authorList>
    </citation>
    <scope>NUCLEOTIDE SEQUENCE [LARGE SCALE GENOMIC DNA]</scope>
    <source>
        <strain evidence="2 3">SM1502</strain>
    </source>
</reference>
<keyword evidence="3" id="KW-1185">Reference proteome</keyword>
<evidence type="ECO:0000313" key="3">
    <source>
        <dbReference type="Proteomes" id="UP000253951"/>
    </source>
</evidence>
<evidence type="ECO:0000313" key="2">
    <source>
        <dbReference type="EMBL" id="AXG75000.1"/>
    </source>
</evidence>
<keyword evidence="1" id="KW-0472">Membrane</keyword>
<feature type="transmembrane region" description="Helical" evidence="1">
    <location>
        <begin position="7"/>
        <end position="26"/>
    </location>
</feature>
<sequence>MRIIKIILVFVLLSSVFTGVLYYFVYNNLNDALFVGVFTVVLSYIAPELRKIIKERKAKAVQ</sequence>
<feature type="transmembrane region" description="Helical" evidence="1">
    <location>
        <begin position="32"/>
        <end position="49"/>
    </location>
</feature>
<accession>A0A345HEJ0</accession>
<dbReference type="EMBL" id="CP031188">
    <property type="protein sequence ID" value="AXG75000.1"/>
    <property type="molecule type" value="Genomic_DNA"/>
</dbReference>
<dbReference type="RefSeq" id="WP_114678758.1">
    <property type="nucleotide sequence ID" value="NZ_CP031188.1"/>
</dbReference>